<keyword evidence="1" id="KW-0732">Signal</keyword>
<evidence type="ECO:0008006" key="4">
    <source>
        <dbReference type="Google" id="ProtNLM"/>
    </source>
</evidence>
<accession>A0A7K1L296</accession>
<reference evidence="2 3" key="1">
    <citation type="submission" date="2019-11" db="EMBL/GenBank/DDBJ databases">
        <authorList>
            <person name="Cao P."/>
        </authorList>
    </citation>
    <scope>NUCLEOTIDE SEQUENCE [LARGE SCALE GENOMIC DNA]</scope>
    <source>
        <strain evidence="2 3">NEAU-AAG5</strain>
    </source>
</reference>
<sequence length="130" mass="13348">MRRFSSVLALASSAAILISALTAAPAHASRTAQSPPGTECVQVVPNAWIALVCMVVRDGQAQGTLIFINPANVRGAKYYVTECANGNCTRIDGPGSGIIVPAVPGRTYATCGGVLLSGQRFDACTQPVTA</sequence>
<feature type="chain" id="PRO_5029754613" description="Secreted protein" evidence="1">
    <location>
        <begin position="29"/>
        <end position="130"/>
    </location>
</feature>
<comment type="caution">
    <text evidence="2">The sequence shown here is derived from an EMBL/GenBank/DDBJ whole genome shotgun (WGS) entry which is preliminary data.</text>
</comment>
<evidence type="ECO:0000313" key="2">
    <source>
        <dbReference type="EMBL" id="MUN38507.1"/>
    </source>
</evidence>
<proteinExistence type="predicted"/>
<dbReference type="Proteomes" id="UP000432015">
    <property type="component" value="Unassembled WGS sequence"/>
</dbReference>
<dbReference type="AlphaFoldDB" id="A0A7K1L296"/>
<name>A0A7K1L296_9ACTN</name>
<evidence type="ECO:0000313" key="3">
    <source>
        <dbReference type="Proteomes" id="UP000432015"/>
    </source>
</evidence>
<protein>
    <recommendedName>
        <fullName evidence="4">Secreted protein</fullName>
    </recommendedName>
</protein>
<keyword evidence="3" id="KW-1185">Reference proteome</keyword>
<organism evidence="2 3">
    <name type="scientific">Actinomadura litoris</name>
    <dbReference type="NCBI Taxonomy" id="2678616"/>
    <lineage>
        <taxon>Bacteria</taxon>
        <taxon>Bacillati</taxon>
        <taxon>Actinomycetota</taxon>
        <taxon>Actinomycetes</taxon>
        <taxon>Streptosporangiales</taxon>
        <taxon>Thermomonosporaceae</taxon>
        <taxon>Actinomadura</taxon>
    </lineage>
</organism>
<evidence type="ECO:0000256" key="1">
    <source>
        <dbReference type="SAM" id="SignalP"/>
    </source>
</evidence>
<gene>
    <name evidence="2" type="ORF">GNZ18_18105</name>
</gene>
<feature type="signal peptide" evidence="1">
    <location>
        <begin position="1"/>
        <end position="28"/>
    </location>
</feature>
<dbReference type="RefSeq" id="WP_156217695.1">
    <property type="nucleotide sequence ID" value="NZ_WOFH01000006.1"/>
</dbReference>
<dbReference type="EMBL" id="WOFH01000006">
    <property type="protein sequence ID" value="MUN38507.1"/>
    <property type="molecule type" value="Genomic_DNA"/>
</dbReference>